<dbReference type="AlphaFoldDB" id="A0AAN4VYP3"/>
<proteinExistence type="predicted"/>
<gene>
    <name evidence="1" type="ORF">PEDI_17540</name>
</gene>
<dbReference type="Proteomes" id="UP001310022">
    <property type="component" value="Unassembled WGS sequence"/>
</dbReference>
<evidence type="ECO:0000313" key="2">
    <source>
        <dbReference type="Proteomes" id="UP001310022"/>
    </source>
</evidence>
<reference evidence="1 2" key="1">
    <citation type="submission" date="2021-12" db="EMBL/GenBank/DDBJ databases">
        <title>Genome sequencing of bacteria with rrn-lacking chromosome and rrn-plasmid.</title>
        <authorList>
            <person name="Anda M."/>
            <person name="Iwasaki W."/>
        </authorList>
    </citation>
    <scope>NUCLEOTIDE SEQUENCE [LARGE SCALE GENOMIC DNA]</scope>
    <source>
        <strain evidence="1 2">NBRC 15940</strain>
    </source>
</reference>
<dbReference type="EMBL" id="BQKE01000001">
    <property type="protein sequence ID" value="GJM61202.1"/>
    <property type="molecule type" value="Genomic_DNA"/>
</dbReference>
<name>A0AAN4VYP3_9BACT</name>
<evidence type="ECO:0000313" key="1">
    <source>
        <dbReference type="EMBL" id="GJM61202.1"/>
    </source>
</evidence>
<comment type="caution">
    <text evidence="1">The sequence shown here is derived from an EMBL/GenBank/DDBJ whole genome shotgun (WGS) entry which is preliminary data.</text>
</comment>
<protein>
    <submittedName>
        <fullName evidence="1">Uncharacterized protein</fullName>
    </submittedName>
</protein>
<sequence>MKFGVEYFFENMSIFFCKKEITIMNFDFIHEYVFINSGKKDKK</sequence>
<keyword evidence="2" id="KW-1185">Reference proteome</keyword>
<organism evidence="1 2">
    <name type="scientific">Persicobacter diffluens</name>
    <dbReference type="NCBI Taxonomy" id="981"/>
    <lineage>
        <taxon>Bacteria</taxon>
        <taxon>Pseudomonadati</taxon>
        <taxon>Bacteroidota</taxon>
        <taxon>Cytophagia</taxon>
        <taxon>Cytophagales</taxon>
        <taxon>Persicobacteraceae</taxon>
        <taxon>Persicobacter</taxon>
    </lineage>
</organism>
<accession>A0AAN4VYP3</accession>